<dbReference type="eggNOG" id="COG0845">
    <property type="taxonomic scope" value="Bacteria"/>
</dbReference>
<dbReference type="GO" id="GO:0030313">
    <property type="term" value="C:cell envelope"/>
    <property type="evidence" value="ECO:0007669"/>
    <property type="project" value="UniProtKB-SubCell"/>
</dbReference>
<feature type="domain" description="Multidrug resistance protein MdtA-like barrel-sandwich hybrid" evidence="7">
    <location>
        <begin position="114"/>
        <end position="272"/>
    </location>
</feature>
<proteinExistence type="inferred from homology"/>
<dbReference type="InterPro" id="IPR050465">
    <property type="entry name" value="UPF0194_transport"/>
</dbReference>
<dbReference type="EMBL" id="CP000252">
    <property type="protein sequence ID" value="ABC78385.1"/>
    <property type="molecule type" value="Genomic_DNA"/>
</dbReference>
<dbReference type="GO" id="GO:0022857">
    <property type="term" value="F:transmembrane transporter activity"/>
    <property type="evidence" value="ECO:0007669"/>
    <property type="project" value="InterPro"/>
</dbReference>
<dbReference type="GO" id="GO:0016020">
    <property type="term" value="C:membrane"/>
    <property type="evidence" value="ECO:0007669"/>
    <property type="project" value="InterPro"/>
</dbReference>
<feature type="compositionally biased region" description="Basic and acidic residues" evidence="5">
    <location>
        <begin position="22"/>
        <end position="32"/>
    </location>
</feature>
<keyword evidence="10" id="KW-1185">Reference proteome</keyword>
<dbReference type="NCBIfam" id="TIGR01730">
    <property type="entry name" value="RND_mfp"/>
    <property type="match status" value="1"/>
</dbReference>
<keyword evidence="6" id="KW-0472">Membrane</keyword>
<evidence type="ECO:0000256" key="3">
    <source>
        <dbReference type="ARBA" id="ARBA00023054"/>
    </source>
</evidence>
<feature type="domain" description="CusB-like beta-barrel" evidence="8">
    <location>
        <begin position="283"/>
        <end position="357"/>
    </location>
</feature>
<feature type="transmembrane region" description="Helical" evidence="6">
    <location>
        <begin position="59"/>
        <end position="79"/>
    </location>
</feature>
<organism evidence="9 10">
    <name type="scientific">Syntrophus aciditrophicus (strain SB)</name>
    <dbReference type="NCBI Taxonomy" id="56780"/>
    <lineage>
        <taxon>Bacteria</taxon>
        <taxon>Pseudomonadati</taxon>
        <taxon>Thermodesulfobacteriota</taxon>
        <taxon>Syntrophia</taxon>
        <taxon>Syntrophales</taxon>
        <taxon>Syntrophaceae</taxon>
        <taxon>Syntrophus</taxon>
    </lineage>
</organism>
<name>Q2LWC9_SYNAS</name>
<gene>
    <name evidence="9" type="ORF">SYN_00852</name>
</gene>
<reference evidence="9 10" key="1">
    <citation type="journal article" date="2007" name="Proc. Natl. Acad. Sci. U.S.A.">
        <title>The genome of Syntrophus aciditrophicus: life at the thermodynamic limit of microbial growth.</title>
        <authorList>
            <person name="McInerney M.J."/>
            <person name="Rohlin L."/>
            <person name="Mouttaki H."/>
            <person name="Kim U."/>
            <person name="Krupp R.S."/>
            <person name="Rios-Hernandez L."/>
            <person name="Sieber J."/>
            <person name="Struchtemeyer C.G."/>
            <person name="Bhattacharyya A."/>
            <person name="Campbell J.W."/>
            <person name="Gunsalus R.P."/>
        </authorList>
    </citation>
    <scope>NUCLEOTIDE SEQUENCE [LARGE SCALE GENOMIC DNA]</scope>
    <source>
        <strain evidence="9 10">SB</strain>
    </source>
</reference>
<accession>Q2LWC9</accession>
<dbReference type="PANTHER" id="PTHR32347">
    <property type="entry name" value="EFFLUX SYSTEM COMPONENT YKNX-RELATED"/>
    <property type="match status" value="1"/>
</dbReference>
<dbReference type="InterPro" id="IPR058625">
    <property type="entry name" value="MdtA-like_BSH"/>
</dbReference>
<evidence type="ECO:0000256" key="6">
    <source>
        <dbReference type="SAM" id="Phobius"/>
    </source>
</evidence>
<keyword evidence="6" id="KW-0812">Transmembrane</keyword>
<dbReference type="FunCoup" id="Q2LWC9">
    <property type="interactions" value="239"/>
</dbReference>
<dbReference type="Pfam" id="PF25917">
    <property type="entry name" value="BSH_RND"/>
    <property type="match status" value="1"/>
</dbReference>
<dbReference type="InterPro" id="IPR058792">
    <property type="entry name" value="Beta-barrel_RND_2"/>
</dbReference>
<dbReference type="InterPro" id="IPR006143">
    <property type="entry name" value="RND_pump_MFP"/>
</dbReference>
<dbReference type="FunFam" id="2.40.30.170:FF:000010">
    <property type="entry name" value="Efflux RND transporter periplasmic adaptor subunit"/>
    <property type="match status" value="1"/>
</dbReference>
<evidence type="ECO:0000256" key="2">
    <source>
        <dbReference type="ARBA" id="ARBA00009477"/>
    </source>
</evidence>
<dbReference type="Proteomes" id="UP000001933">
    <property type="component" value="Chromosome"/>
</dbReference>
<evidence type="ECO:0000256" key="5">
    <source>
        <dbReference type="SAM" id="MobiDB-lite"/>
    </source>
</evidence>
<evidence type="ECO:0000259" key="7">
    <source>
        <dbReference type="Pfam" id="PF25917"/>
    </source>
</evidence>
<feature type="coiled-coil region" evidence="4">
    <location>
        <begin position="148"/>
        <end position="223"/>
    </location>
</feature>
<dbReference type="InParanoid" id="Q2LWC9"/>
<dbReference type="PANTHER" id="PTHR32347:SF14">
    <property type="entry name" value="EFFLUX SYSTEM COMPONENT YKNX-RELATED"/>
    <property type="match status" value="1"/>
</dbReference>
<evidence type="ECO:0000256" key="4">
    <source>
        <dbReference type="SAM" id="Coils"/>
    </source>
</evidence>
<evidence type="ECO:0000313" key="9">
    <source>
        <dbReference type="EMBL" id="ABC78385.1"/>
    </source>
</evidence>
<dbReference type="AlphaFoldDB" id="Q2LWC9"/>
<dbReference type="Gene3D" id="1.10.287.470">
    <property type="entry name" value="Helix hairpin bin"/>
    <property type="match status" value="1"/>
</dbReference>
<protein>
    <submittedName>
        <fullName evidence="9">Periplasmic component of efflux system</fullName>
    </submittedName>
</protein>
<keyword evidence="3 4" id="KW-0175">Coiled coil</keyword>
<evidence type="ECO:0000256" key="1">
    <source>
        <dbReference type="ARBA" id="ARBA00004196"/>
    </source>
</evidence>
<sequence>MDGPPWPLPMKNRNLPTSVSERAMKAKSDKTDEVAENAEIARTLELNSAPGGFGWLRRWRIPVLVIAAVIFIAAAVIMWRVSHTSGAVRYETREVQRGNLTVTVTATGTLEPTNSVEVGSELSGTVKSVEADFNDRVKVGRILARLDTEKLEATITQHRASLEAAKAKVLQAEATVAETRAKLNQFKQVWKLSNGKVPSQTEMDAAEAAFARAKADLANCRAAVSQAQATLSASETDLSKSIIRSPVNGIVLNRSVEPGQTVAASMTTPVLFTLAEDLAKMELQVDVDEADVGKIREGQKAAFTVDAWPDRTFEAQVVQTRYGSQTTEGVVTYTTVLKVDNSDLSLRPGMTATASITVNSVENAVLIPSAALRFTPPVQEEEKKSSGGLVSMLLPRPPRFKATERENAAGSKKQQNVWILREERPVAVPVTVGATDGVMTEMRAGDLQPGMAVVVDSVMEAK</sequence>
<feature type="region of interest" description="Disordered" evidence="5">
    <location>
        <begin position="1"/>
        <end position="32"/>
    </location>
</feature>
<dbReference type="HOGENOM" id="CLU_018816_14_1_7"/>
<dbReference type="SUPFAM" id="SSF111369">
    <property type="entry name" value="HlyD-like secretion proteins"/>
    <property type="match status" value="1"/>
</dbReference>
<dbReference type="Gene3D" id="2.40.50.100">
    <property type="match status" value="1"/>
</dbReference>
<dbReference type="Pfam" id="PF25954">
    <property type="entry name" value="Beta-barrel_RND_2"/>
    <property type="match status" value="1"/>
</dbReference>
<evidence type="ECO:0000313" key="10">
    <source>
        <dbReference type="Proteomes" id="UP000001933"/>
    </source>
</evidence>
<keyword evidence="6" id="KW-1133">Transmembrane helix</keyword>
<comment type="similarity">
    <text evidence="2">Belongs to the membrane fusion protein (MFP) (TC 8.A.1) family.</text>
</comment>
<dbReference type="STRING" id="56780.SYN_00852"/>
<dbReference type="Gene3D" id="2.40.30.170">
    <property type="match status" value="1"/>
</dbReference>
<comment type="subcellular location">
    <subcellularLocation>
        <location evidence="1">Cell envelope</location>
    </subcellularLocation>
</comment>
<evidence type="ECO:0000259" key="8">
    <source>
        <dbReference type="Pfam" id="PF25954"/>
    </source>
</evidence>
<dbReference type="KEGG" id="sat:SYN_00852"/>